<dbReference type="AlphaFoldDB" id="A0A9Q8UW95"/>
<feature type="region of interest" description="Disordered" evidence="1">
    <location>
        <begin position="371"/>
        <end position="430"/>
    </location>
</feature>
<feature type="region of interest" description="Disordered" evidence="1">
    <location>
        <begin position="1"/>
        <end position="31"/>
    </location>
</feature>
<keyword evidence="3" id="KW-1185">Reference proteome</keyword>
<feature type="compositionally biased region" description="Basic and acidic residues" evidence="1">
    <location>
        <begin position="419"/>
        <end position="430"/>
    </location>
</feature>
<organism evidence="2 3">
    <name type="scientific">Passalora fulva</name>
    <name type="common">Tomato leaf mold</name>
    <name type="synonym">Cladosporium fulvum</name>
    <dbReference type="NCBI Taxonomy" id="5499"/>
    <lineage>
        <taxon>Eukaryota</taxon>
        <taxon>Fungi</taxon>
        <taxon>Dikarya</taxon>
        <taxon>Ascomycota</taxon>
        <taxon>Pezizomycotina</taxon>
        <taxon>Dothideomycetes</taxon>
        <taxon>Dothideomycetidae</taxon>
        <taxon>Mycosphaerellales</taxon>
        <taxon>Mycosphaerellaceae</taxon>
        <taxon>Fulvia</taxon>
    </lineage>
</organism>
<feature type="compositionally biased region" description="Basic and acidic residues" evidence="1">
    <location>
        <begin position="371"/>
        <end position="395"/>
    </location>
</feature>
<gene>
    <name evidence="2" type="ORF">CLAFUR5_13374</name>
</gene>
<sequence>MTGNAPTDNAILEGGGDNYYGNQNPGTQNIGVQHVYGNQYHDGHHYDYWHRRDPRPADQGDYYRPREEDRRATRAPRNHNPVGNGEGWAVRQPRAPPAQPARQQPVARPPQQQHTPSASSGSKFLVPQGDNRLAMSNRAPINANTQAPHTAQTNVTIQDVNIPRDYFETMSRPQAEKEYKFTRAYFRKLCDRLGRRTYESEHWVFPDDEDKPTLRPGNIILAYMNNVRGDSKDPNEDDTNWIPLISGDIAMSKPQAGFGTINSRTATVEDSLLGRIPLLNNYVQIHEATDEINTPLEPACKFPRILFDSNGRYPCNKEDRFIDIHKTYPHPSNSPYMIIGHVKGIQDFHIMHQITAAASVRKLNLSRKNIQEEQKKADRKARFDREDKERLEESRKQKRRSRRRRRRSSPMSNKKRGTGAKDSDRRPQRL</sequence>
<evidence type="ECO:0000313" key="3">
    <source>
        <dbReference type="Proteomes" id="UP000756132"/>
    </source>
</evidence>
<dbReference type="Proteomes" id="UP000756132">
    <property type="component" value="Chromosome 12"/>
</dbReference>
<feature type="region of interest" description="Disordered" evidence="1">
    <location>
        <begin position="47"/>
        <end position="128"/>
    </location>
</feature>
<dbReference type="GeneID" id="71993252"/>
<reference evidence="2" key="2">
    <citation type="journal article" date="2022" name="Microb. Genom.">
        <title>A chromosome-scale genome assembly of the tomato pathogen Cladosporium fulvum reveals a compartmentalized genome architecture and the presence of a dispensable chromosome.</title>
        <authorList>
            <person name="Zaccaron A.Z."/>
            <person name="Chen L.H."/>
            <person name="Samaras A."/>
            <person name="Stergiopoulos I."/>
        </authorList>
    </citation>
    <scope>NUCLEOTIDE SEQUENCE</scope>
    <source>
        <strain evidence="2">Race5_Kim</strain>
    </source>
</reference>
<protein>
    <submittedName>
        <fullName evidence="2">Uncharacterized protein</fullName>
    </submittedName>
</protein>
<evidence type="ECO:0000313" key="2">
    <source>
        <dbReference type="EMBL" id="UJO24672.1"/>
    </source>
</evidence>
<dbReference type="RefSeq" id="XP_047769038.1">
    <property type="nucleotide sequence ID" value="XM_047912522.1"/>
</dbReference>
<accession>A0A9Q8UW95</accession>
<reference evidence="2" key="1">
    <citation type="submission" date="2021-12" db="EMBL/GenBank/DDBJ databases">
        <authorList>
            <person name="Zaccaron A."/>
            <person name="Stergiopoulos I."/>
        </authorList>
    </citation>
    <scope>NUCLEOTIDE SEQUENCE</scope>
    <source>
        <strain evidence="2">Race5_Kim</strain>
    </source>
</reference>
<dbReference type="KEGG" id="ffu:CLAFUR5_13374"/>
<evidence type="ECO:0000256" key="1">
    <source>
        <dbReference type="SAM" id="MobiDB-lite"/>
    </source>
</evidence>
<feature type="compositionally biased region" description="Polar residues" evidence="1">
    <location>
        <begin position="20"/>
        <end position="31"/>
    </location>
</feature>
<name>A0A9Q8UW95_PASFU</name>
<dbReference type="EMBL" id="CP090174">
    <property type="protein sequence ID" value="UJO24672.1"/>
    <property type="molecule type" value="Genomic_DNA"/>
</dbReference>
<feature type="compositionally biased region" description="Low complexity" evidence="1">
    <location>
        <begin position="100"/>
        <end position="113"/>
    </location>
</feature>
<feature type="compositionally biased region" description="Basic residues" evidence="1">
    <location>
        <begin position="396"/>
        <end position="418"/>
    </location>
</feature>
<feature type="compositionally biased region" description="Basic and acidic residues" evidence="1">
    <location>
        <begin position="47"/>
        <end position="72"/>
    </location>
</feature>
<proteinExistence type="predicted"/>